<dbReference type="RefSeq" id="WP_039680914.1">
    <property type="nucleotide sequence ID" value="NZ_JAWGXO010000001.1"/>
</dbReference>
<evidence type="ECO:0000256" key="2">
    <source>
        <dbReference type="ARBA" id="ARBA00022448"/>
    </source>
</evidence>
<keyword evidence="3" id="KW-0249">Electron transport</keyword>
<dbReference type="InterPro" id="IPR009078">
    <property type="entry name" value="Ferritin-like_SF"/>
</dbReference>
<dbReference type="InterPro" id="IPR009040">
    <property type="entry name" value="Ferritin-like_diiron"/>
</dbReference>
<keyword evidence="2" id="KW-0813">Transport</keyword>
<dbReference type="InterPro" id="IPR012347">
    <property type="entry name" value="Ferritin-like"/>
</dbReference>
<organism evidence="6 7">
    <name type="scientific">Terrisporobacter othiniensis</name>
    <dbReference type="NCBI Taxonomy" id="1577792"/>
    <lineage>
        <taxon>Bacteria</taxon>
        <taxon>Bacillati</taxon>
        <taxon>Bacillota</taxon>
        <taxon>Clostridia</taxon>
        <taxon>Peptostreptococcales</taxon>
        <taxon>Peptostreptococcaceae</taxon>
        <taxon>Terrisporobacter</taxon>
    </lineage>
</organism>
<proteinExistence type="predicted"/>
<dbReference type="InterPro" id="IPR024934">
    <property type="entry name" value="Rubredoxin-like_dom"/>
</dbReference>
<dbReference type="GO" id="GO:0005506">
    <property type="term" value="F:iron ion binding"/>
    <property type="evidence" value="ECO:0007669"/>
    <property type="project" value="InterPro"/>
</dbReference>
<dbReference type="SUPFAM" id="SSF57802">
    <property type="entry name" value="Rubredoxin-like"/>
    <property type="match status" value="1"/>
</dbReference>
<dbReference type="PANTHER" id="PTHR43339:SF1">
    <property type="entry name" value="RUBRERYTHRIN"/>
    <property type="match status" value="1"/>
</dbReference>
<dbReference type="PANTHER" id="PTHR43339">
    <property type="entry name" value="RUBRERYTHRIN-RELATED"/>
    <property type="match status" value="1"/>
</dbReference>
<accession>A0A0B3WNA3</accession>
<evidence type="ECO:0000256" key="1">
    <source>
        <dbReference type="ARBA" id="ARBA00001965"/>
    </source>
</evidence>
<evidence type="ECO:0000313" key="7">
    <source>
        <dbReference type="Proteomes" id="UP000031189"/>
    </source>
</evidence>
<dbReference type="GO" id="GO:0016491">
    <property type="term" value="F:oxidoreductase activity"/>
    <property type="evidence" value="ECO:0007669"/>
    <property type="project" value="InterPro"/>
</dbReference>
<reference evidence="6 7" key="1">
    <citation type="submission" date="2014-12" db="EMBL/GenBank/DDBJ databases">
        <title>Draft genome sequence of Terrisporobacter sp. 08-306576, isolated from the blood culture of a bacteremia patient.</title>
        <authorList>
            <person name="Lund L.C."/>
            <person name="Sydenham T.V."/>
            <person name="Hogh S.V."/>
            <person name="Skov M.N."/>
            <person name="Kemp M."/>
            <person name="Justesen U.S."/>
        </authorList>
    </citation>
    <scope>NUCLEOTIDE SEQUENCE [LARGE SCALE GENOMIC DNA]</scope>
    <source>
        <strain evidence="6 7">08-306576</strain>
    </source>
</reference>
<name>A0A0B3WNA3_9FIRM</name>
<dbReference type="Gene3D" id="2.20.28.10">
    <property type="match status" value="1"/>
</dbReference>
<keyword evidence="7" id="KW-1185">Reference proteome</keyword>
<feature type="domain" description="Ferritin-like diiron" evidence="5">
    <location>
        <begin position="52"/>
        <end position="183"/>
    </location>
</feature>
<comment type="cofactor">
    <cofactor evidence="1">
        <name>Fe(3+)</name>
        <dbReference type="ChEBI" id="CHEBI:29034"/>
    </cofactor>
</comment>
<dbReference type="Pfam" id="PF02915">
    <property type="entry name" value="Rubrerythrin"/>
    <property type="match status" value="1"/>
</dbReference>
<dbReference type="EMBL" id="JWHR01000128">
    <property type="protein sequence ID" value="KHS56030.1"/>
    <property type="molecule type" value="Genomic_DNA"/>
</dbReference>
<dbReference type="OrthoDB" id="9799749at2"/>
<evidence type="ECO:0000313" key="6">
    <source>
        <dbReference type="EMBL" id="KHS56030.1"/>
    </source>
</evidence>
<protein>
    <submittedName>
        <fullName evidence="6">Reverse rubrerythrin-1</fullName>
    </submittedName>
</protein>
<dbReference type="InterPro" id="IPR048574">
    <property type="entry name" value="RUBY_RBDX"/>
</dbReference>
<dbReference type="Proteomes" id="UP000031189">
    <property type="component" value="Unassembled WGS sequence"/>
</dbReference>
<dbReference type="InterPro" id="IPR003251">
    <property type="entry name" value="Rr_diiron-bd_dom"/>
</dbReference>
<dbReference type="PROSITE" id="PS50905">
    <property type="entry name" value="FERRITIN_LIKE"/>
    <property type="match status" value="1"/>
</dbReference>
<evidence type="ECO:0000259" key="4">
    <source>
        <dbReference type="PROSITE" id="PS50903"/>
    </source>
</evidence>
<dbReference type="SUPFAM" id="SSF47240">
    <property type="entry name" value="Ferritin-like"/>
    <property type="match status" value="1"/>
</dbReference>
<dbReference type="PROSITE" id="PS50903">
    <property type="entry name" value="RUBREDOXIN_LIKE"/>
    <property type="match status" value="1"/>
</dbReference>
<dbReference type="Pfam" id="PF21349">
    <property type="entry name" value="RUBY_RBDX"/>
    <property type="match status" value="1"/>
</dbReference>
<evidence type="ECO:0000256" key="3">
    <source>
        <dbReference type="ARBA" id="ARBA00022982"/>
    </source>
</evidence>
<dbReference type="InterPro" id="IPR052773">
    <property type="entry name" value="Anaerobic_Peroxidase-Rel"/>
</dbReference>
<dbReference type="Gene3D" id="1.20.1260.10">
    <property type="match status" value="1"/>
</dbReference>
<sequence length="183" mass="21167">MKMWICPICGYIIENEKPRICPVCNTSCEEFKEFNLKKEDRANLDENIGIAKEADDNMICDLRSIFSKECLEVGMYLAMSKVAHKEGYMKVGEIYKKIAYEEAEHASILAELLGEVVKPWTEENLKSIIEDEYEAIQSKLKLAKKAKEMGIDTIHNVLNEMCKDEARHGKEFLSLLNEYFLER</sequence>
<dbReference type="AlphaFoldDB" id="A0A0B3WNA3"/>
<gene>
    <name evidence="6" type="ORF">QX51_16045</name>
</gene>
<evidence type="ECO:0000259" key="5">
    <source>
        <dbReference type="PROSITE" id="PS50905"/>
    </source>
</evidence>
<comment type="caution">
    <text evidence="6">The sequence shown here is derived from an EMBL/GenBank/DDBJ whole genome shotgun (WGS) entry which is preliminary data.</text>
</comment>
<feature type="domain" description="Rubredoxin-like" evidence="4">
    <location>
        <begin position="1"/>
        <end position="34"/>
    </location>
</feature>